<evidence type="ECO:0000256" key="1">
    <source>
        <dbReference type="ARBA" id="ARBA00004123"/>
    </source>
</evidence>
<sequence>MFTAYWTLNRRSPLARIWMAAHMEKKLTKAIVAEVNVNAAVEELRNTDERGGLRTTGYLLLGIVRIYAKKTGFLLTDAHDIVAMLKMAFAPSLEKIVLDEDSQIRRDPTPQPAEFPWELEYEEEESSGIRLADRRDITMQEEDFFAFDDRLQADVDMAQTVEALSRLATPSFAEPDQNFTSPVGAFDYIEQPTDIRQELARRRTLTQSPGMERRLQESATPIPEERVEFGETPICTPAALQGATPQQPSGIFQDSHVMETPQAGVGRFGEDESPAEGHDRDVTEISSAERKDLLGRIALGLAHQDQVSFSQYIRDEDSKRTVARKFFGLLEARKNREIKVHQLAPYAEIYIEADENLVRSS</sequence>
<dbReference type="AlphaFoldDB" id="A0A1I8AQJ7"/>
<dbReference type="InterPro" id="IPR023093">
    <property type="entry name" value="ScpA-like_C"/>
</dbReference>
<dbReference type="InterPro" id="IPR006909">
    <property type="entry name" value="Rad21/Rec8_C_eu"/>
</dbReference>
<proteinExistence type="predicted"/>
<protein>
    <submittedName>
        <fullName evidence="6">Rad21_Rec8_N domain-containing protein</fullName>
    </submittedName>
</protein>
<dbReference type="Pfam" id="PF04825">
    <property type="entry name" value="Rad21_Rec8_N"/>
    <property type="match status" value="1"/>
</dbReference>
<dbReference type="GO" id="GO:1990414">
    <property type="term" value="P:replication-born double-strand break repair via sister chromatid exchange"/>
    <property type="evidence" value="ECO:0007669"/>
    <property type="project" value="TreeGrafter"/>
</dbReference>
<feature type="domain" description="Rad21/Rec8-like protein N-terminal" evidence="4">
    <location>
        <begin position="1"/>
        <end position="103"/>
    </location>
</feature>
<evidence type="ECO:0000313" key="6">
    <source>
        <dbReference type="WBParaSite" id="L893_g8431.t1"/>
    </source>
</evidence>
<dbReference type="GO" id="GO:0003682">
    <property type="term" value="F:chromatin binding"/>
    <property type="evidence" value="ECO:0007669"/>
    <property type="project" value="TreeGrafter"/>
</dbReference>
<dbReference type="GO" id="GO:0008278">
    <property type="term" value="C:cohesin complex"/>
    <property type="evidence" value="ECO:0007669"/>
    <property type="project" value="InterPro"/>
</dbReference>
<dbReference type="PANTHER" id="PTHR12585">
    <property type="entry name" value="SCC1 / RAD21 FAMILY MEMBER"/>
    <property type="match status" value="1"/>
</dbReference>
<keyword evidence="5" id="KW-1185">Reference proteome</keyword>
<dbReference type="WBParaSite" id="L893_g8431.t1">
    <property type="protein sequence ID" value="L893_g8431.t1"/>
    <property type="gene ID" value="L893_g8431"/>
</dbReference>
<feature type="domain" description="Rad21/Rec8-like protein C-terminal eukaryotic" evidence="3">
    <location>
        <begin position="305"/>
        <end position="355"/>
    </location>
</feature>
<evidence type="ECO:0000259" key="3">
    <source>
        <dbReference type="Pfam" id="PF04824"/>
    </source>
</evidence>
<name>A0A1I8AQJ7_9BILA</name>
<organism evidence="5 6">
    <name type="scientific">Steinernema glaseri</name>
    <dbReference type="NCBI Taxonomy" id="37863"/>
    <lineage>
        <taxon>Eukaryota</taxon>
        <taxon>Metazoa</taxon>
        <taxon>Ecdysozoa</taxon>
        <taxon>Nematoda</taxon>
        <taxon>Chromadorea</taxon>
        <taxon>Rhabditida</taxon>
        <taxon>Tylenchina</taxon>
        <taxon>Panagrolaimomorpha</taxon>
        <taxon>Strongyloidoidea</taxon>
        <taxon>Steinernematidae</taxon>
        <taxon>Steinernema</taxon>
    </lineage>
</organism>
<dbReference type="Pfam" id="PF04824">
    <property type="entry name" value="Rad21_Rec8"/>
    <property type="match status" value="1"/>
</dbReference>
<evidence type="ECO:0000256" key="2">
    <source>
        <dbReference type="ARBA" id="ARBA00023242"/>
    </source>
</evidence>
<evidence type="ECO:0000259" key="4">
    <source>
        <dbReference type="Pfam" id="PF04825"/>
    </source>
</evidence>
<dbReference type="InterPro" id="IPR039781">
    <property type="entry name" value="Rad21/Rec8-like"/>
</dbReference>
<dbReference type="GO" id="GO:0005634">
    <property type="term" value="C:nucleus"/>
    <property type="evidence" value="ECO:0007669"/>
    <property type="project" value="UniProtKB-SubCell"/>
</dbReference>
<dbReference type="Gene3D" id="1.10.10.580">
    <property type="entry name" value="Structural maintenance of chromosome 1. Chain E"/>
    <property type="match status" value="1"/>
</dbReference>
<keyword evidence="2" id="KW-0539">Nucleus</keyword>
<reference evidence="6" key="1">
    <citation type="submission" date="2016-11" db="UniProtKB">
        <authorList>
            <consortium name="WormBaseParasite"/>
        </authorList>
    </citation>
    <scope>IDENTIFICATION</scope>
</reference>
<evidence type="ECO:0000313" key="5">
    <source>
        <dbReference type="Proteomes" id="UP000095287"/>
    </source>
</evidence>
<dbReference type="Proteomes" id="UP000095287">
    <property type="component" value="Unplaced"/>
</dbReference>
<dbReference type="PANTHER" id="PTHR12585:SF69">
    <property type="entry name" value="FI11703P"/>
    <property type="match status" value="1"/>
</dbReference>
<dbReference type="InterPro" id="IPR006910">
    <property type="entry name" value="Rad21_Rec8_N"/>
</dbReference>
<comment type="subcellular location">
    <subcellularLocation>
        <location evidence="1">Nucleus</location>
    </subcellularLocation>
</comment>
<dbReference type="GO" id="GO:0007062">
    <property type="term" value="P:sister chromatid cohesion"/>
    <property type="evidence" value="ECO:0007669"/>
    <property type="project" value="InterPro"/>
</dbReference>
<accession>A0A1I8AQJ7</accession>